<evidence type="ECO:0000313" key="1">
    <source>
        <dbReference type="EMBL" id="KAK6175936.1"/>
    </source>
</evidence>
<sequence length="123" mass="14326">MEESRKVYGAVCSKLELVHKKMIDDSHRRKWELNDWTEESDHMILLLQSLVENNGEIVPIDFAKRLMDWTEHGFPELGDERGIGLCHVCKNVISHPQFSEEPLKVSAFYSSIDLFIHNFLLTI</sequence>
<dbReference type="InterPro" id="IPR036705">
    <property type="entry name" value="Ribosyl_crysJ1_sf"/>
</dbReference>
<protein>
    <submittedName>
        <fullName evidence="1">Uncharacterized protein</fullName>
    </submittedName>
</protein>
<gene>
    <name evidence="1" type="ORF">SNE40_014310</name>
</gene>
<name>A0AAN8JD98_PATCE</name>
<dbReference type="EMBL" id="JAZGQO010000010">
    <property type="protein sequence ID" value="KAK6175936.1"/>
    <property type="molecule type" value="Genomic_DNA"/>
</dbReference>
<organism evidence="1 2">
    <name type="scientific">Patella caerulea</name>
    <name type="common">Rayed Mediterranean limpet</name>
    <dbReference type="NCBI Taxonomy" id="87958"/>
    <lineage>
        <taxon>Eukaryota</taxon>
        <taxon>Metazoa</taxon>
        <taxon>Spiralia</taxon>
        <taxon>Lophotrochozoa</taxon>
        <taxon>Mollusca</taxon>
        <taxon>Gastropoda</taxon>
        <taxon>Patellogastropoda</taxon>
        <taxon>Patelloidea</taxon>
        <taxon>Patellidae</taxon>
        <taxon>Patella</taxon>
    </lineage>
</organism>
<proteinExistence type="predicted"/>
<reference evidence="1 2" key="1">
    <citation type="submission" date="2024-01" db="EMBL/GenBank/DDBJ databases">
        <title>The genome of the rayed Mediterranean limpet Patella caerulea (Linnaeus, 1758).</title>
        <authorList>
            <person name="Anh-Thu Weber A."/>
            <person name="Halstead-Nussloch G."/>
        </authorList>
    </citation>
    <scope>NUCLEOTIDE SEQUENCE [LARGE SCALE GENOMIC DNA]</scope>
    <source>
        <strain evidence="1">AATW-2023a</strain>
        <tissue evidence="1">Whole specimen</tissue>
    </source>
</reference>
<dbReference type="InterPro" id="IPR005502">
    <property type="entry name" value="Ribosyl_crysJ1"/>
</dbReference>
<keyword evidence="2" id="KW-1185">Reference proteome</keyword>
<accession>A0AAN8JD98</accession>
<dbReference type="Pfam" id="PF03747">
    <property type="entry name" value="ADP_ribosyl_GH"/>
    <property type="match status" value="1"/>
</dbReference>
<dbReference type="AlphaFoldDB" id="A0AAN8JD98"/>
<dbReference type="Proteomes" id="UP001347796">
    <property type="component" value="Unassembled WGS sequence"/>
</dbReference>
<comment type="caution">
    <text evidence="1">The sequence shown here is derived from an EMBL/GenBank/DDBJ whole genome shotgun (WGS) entry which is preliminary data.</text>
</comment>
<dbReference type="Gene3D" id="1.10.4080.10">
    <property type="entry name" value="ADP-ribosylation/Crystallin J1"/>
    <property type="match status" value="1"/>
</dbReference>
<evidence type="ECO:0000313" key="2">
    <source>
        <dbReference type="Proteomes" id="UP001347796"/>
    </source>
</evidence>
<dbReference type="SUPFAM" id="SSF101478">
    <property type="entry name" value="ADP-ribosylglycohydrolase"/>
    <property type="match status" value="1"/>
</dbReference>